<name>A0A2H0UM99_9BACT</name>
<gene>
    <name evidence="2" type="ORF">COU10_04000</name>
</gene>
<evidence type="ECO:0008006" key="4">
    <source>
        <dbReference type="Google" id="ProtNLM"/>
    </source>
</evidence>
<dbReference type="AlphaFoldDB" id="A0A2H0UM99"/>
<reference evidence="3" key="1">
    <citation type="submission" date="2017-09" db="EMBL/GenBank/DDBJ databases">
        <title>Depth-based differentiation of microbial function through sediment-hosted aquifers and enrichment of novel symbionts in the deep terrestrial subsurface.</title>
        <authorList>
            <person name="Probst A.J."/>
            <person name="Ladd B."/>
            <person name="Jarett J.K."/>
            <person name="Geller-Mcgrath D.E."/>
            <person name="Sieber C.M.K."/>
            <person name="Emerson J.B."/>
            <person name="Anantharaman K."/>
            <person name="Thomas B.C."/>
            <person name="Malmstrom R."/>
            <person name="Stieglmeier M."/>
            <person name="Klingl A."/>
            <person name="Woyke T."/>
            <person name="Ryan C.M."/>
            <person name="Banfield J.F."/>
        </authorList>
    </citation>
    <scope>NUCLEOTIDE SEQUENCE [LARGE SCALE GENOMIC DNA]</scope>
</reference>
<comment type="caution">
    <text evidence="2">The sequence shown here is derived from an EMBL/GenBank/DDBJ whole genome shotgun (WGS) entry which is preliminary data.</text>
</comment>
<dbReference type="Proteomes" id="UP000230903">
    <property type="component" value="Unassembled WGS sequence"/>
</dbReference>
<keyword evidence="1" id="KW-1277">Toxin-antitoxin system</keyword>
<dbReference type="PANTHER" id="PTHR38813:SF1">
    <property type="entry name" value="TOXIN RELE1-RELATED"/>
    <property type="match status" value="1"/>
</dbReference>
<dbReference type="PANTHER" id="PTHR38813">
    <property type="match status" value="1"/>
</dbReference>
<dbReference type="SUPFAM" id="SSF143011">
    <property type="entry name" value="RelE-like"/>
    <property type="match status" value="1"/>
</dbReference>
<dbReference type="Gene3D" id="3.30.2310.20">
    <property type="entry name" value="RelE-like"/>
    <property type="match status" value="1"/>
</dbReference>
<sequence length="80" mass="9541">MDKIDKLLKKFSSKEKQQIKSILEKINSGKLQSLDLKKLKGYKDIFRIRKGDIRVIYRLDDENRISILAIERRSDKTYNL</sequence>
<organism evidence="2 3">
    <name type="scientific">Candidatus Harrisonbacteria bacterium CG10_big_fil_rev_8_21_14_0_10_45_28</name>
    <dbReference type="NCBI Taxonomy" id="1974586"/>
    <lineage>
        <taxon>Bacteria</taxon>
        <taxon>Candidatus Harrisoniibacteriota</taxon>
    </lineage>
</organism>
<dbReference type="InterPro" id="IPR007712">
    <property type="entry name" value="RelE/ParE_toxin"/>
</dbReference>
<evidence type="ECO:0000313" key="2">
    <source>
        <dbReference type="EMBL" id="PIR87542.1"/>
    </source>
</evidence>
<evidence type="ECO:0000313" key="3">
    <source>
        <dbReference type="Proteomes" id="UP000230903"/>
    </source>
</evidence>
<dbReference type="InterPro" id="IPR052747">
    <property type="entry name" value="TA_system_RelE_toxin"/>
</dbReference>
<dbReference type="EMBL" id="PFBC01000062">
    <property type="protein sequence ID" value="PIR87542.1"/>
    <property type="molecule type" value="Genomic_DNA"/>
</dbReference>
<dbReference type="Pfam" id="PF05016">
    <property type="entry name" value="ParE_toxin"/>
    <property type="match status" value="1"/>
</dbReference>
<dbReference type="InterPro" id="IPR035093">
    <property type="entry name" value="RelE/ParE_toxin_dom_sf"/>
</dbReference>
<protein>
    <recommendedName>
        <fullName evidence="4">Type II toxin-antitoxin system mRNA interferase toxin, RelE/StbE family</fullName>
    </recommendedName>
</protein>
<proteinExistence type="predicted"/>
<accession>A0A2H0UM99</accession>
<evidence type="ECO:0000256" key="1">
    <source>
        <dbReference type="ARBA" id="ARBA00022649"/>
    </source>
</evidence>